<keyword evidence="1" id="KW-1133">Transmembrane helix</keyword>
<dbReference type="Proteomes" id="UP000221222">
    <property type="component" value="Unassembled WGS sequence"/>
</dbReference>
<dbReference type="InterPro" id="IPR018704">
    <property type="entry name" value="SecYEG/CpoB_TPR"/>
</dbReference>
<evidence type="ECO:0000313" key="5">
    <source>
        <dbReference type="Proteomes" id="UP000221222"/>
    </source>
</evidence>
<reference evidence="3 6" key="2">
    <citation type="submission" date="2018-08" db="EMBL/GenBank/DDBJ databases">
        <title>Complete genome of the Arcobacter molluscorum type strain LMG 25693.</title>
        <authorList>
            <person name="Miller W.G."/>
            <person name="Yee E."/>
            <person name="Bono J.L."/>
        </authorList>
    </citation>
    <scope>NUCLEOTIDE SEQUENCE [LARGE SCALE GENOMIC DNA]</scope>
    <source>
        <strain evidence="3 6">CECT 7696</strain>
    </source>
</reference>
<feature type="transmembrane region" description="Helical" evidence="1">
    <location>
        <begin position="36"/>
        <end position="54"/>
    </location>
</feature>
<dbReference type="Pfam" id="PF09976">
    <property type="entry name" value="TPR_21"/>
    <property type="match status" value="1"/>
</dbReference>
<protein>
    <recommendedName>
        <fullName evidence="2">Ancillary SecYEG translocon subunit/Cell division coordinator CpoB TPR domain-containing protein</fullName>
    </recommendedName>
</protein>
<dbReference type="Proteomes" id="UP000262712">
    <property type="component" value="Chromosome"/>
</dbReference>
<keyword evidence="1" id="KW-0812">Transmembrane</keyword>
<dbReference type="EMBL" id="NXFY01000023">
    <property type="protein sequence ID" value="PHO17146.1"/>
    <property type="molecule type" value="Genomic_DNA"/>
</dbReference>
<evidence type="ECO:0000313" key="3">
    <source>
        <dbReference type="EMBL" id="AXX91264.1"/>
    </source>
</evidence>
<dbReference type="KEGG" id="amol:AMOL_0248"/>
<evidence type="ECO:0000259" key="2">
    <source>
        <dbReference type="Pfam" id="PF09976"/>
    </source>
</evidence>
<gene>
    <name evidence="3" type="ORF">AMOL_0248</name>
    <name evidence="4" type="ORF">CPU12_12070</name>
</gene>
<keyword evidence="1" id="KW-0472">Membrane</keyword>
<accession>A0A2G1DFN9</accession>
<evidence type="ECO:0000313" key="4">
    <source>
        <dbReference type="EMBL" id="PHO17146.1"/>
    </source>
</evidence>
<keyword evidence="5" id="KW-1185">Reference proteome</keyword>
<proteinExistence type="predicted"/>
<dbReference type="AlphaFoldDB" id="A0A2G1DFN9"/>
<evidence type="ECO:0000256" key="1">
    <source>
        <dbReference type="SAM" id="Phobius"/>
    </source>
</evidence>
<dbReference type="EMBL" id="CP032098">
    <property type="protein sequence ID" value="AXX91264.1"/>
    <property type="molecule type" value="Genomic_DNA"/>
</dbReference>
<evidence type="ECO:0000313" key="6">
    <source>
        <dbReference type="Proteomes" id="UP000262712"/>
    </source>
</evidence>
<organism evidence="4 5">
    <name type="scientific">Malaciobacter molluscorum LMG 25693</name>
    <dbReference type="NCBI Taxonomy" id="870501"/>
    <lineage>
        <taxon>Bacteria</taxon>
        <taxon>Pseudomonadati</taxon>
        <taxon>Campylobacterota</taxon>
        <taxon>Epsilonproteobacteria</taxon>
        <taxon>Campylobacterales</taxon>
        <taxon>Arcobacteraceae</taxon>
        <taxon>Malaciobacter</taxon>
    </lineage>
</organism>
<dbReference type="RefSeq" id="WP_099343378.1">
    <property type="nucleotide sequence ID" value="NZ_CP032098.1"/>
</dbReference>
<name>A0A2G1DFN9_9BACT</name>
<feature type="domain" description="Ancillary SecYEG translocon subunit/Cell division coordinator CpoB TPR" evidence="2">
    <location>
        <begin position="29"/>
        <end position="176"/>
    </location>
</feature>
<reference evidence="4 5" key="1">
    <citation type="submission" date="2017-09" db="EMBL/GenBank/DDBJ databases">
        <title>Arcobacter canalis sp. nov., a new species isolated from a water canal contaminated with urban sewage.</title>
        <authorList>
            <person name="Perez-Cataluna A."/>
            <person name="Salas-Masso N."/>
            <person name="Figueras M.J."/>
        </authorList>
    </citation>
    <scope>NUCLEOTIDE SEQUENCE [LARGE SCALE GENOMIC DNA]</scope>
    <source>
        <strain evidence="4 5">F98-3</strain>
    </source>
</reference>
<sequence length="193" mass="22545">MSLKENVDFVKNELDSEEKFLESFVKLERFYKKYKILLIILLVVIIATFIGFNVKNYFDNQNKIKANIAFEKVLKNFNDKNAFKTLEESNKKLYQVALYLKAKDEGKTANVDVMFFDSLSKYKKALEDKNLSELNEVSMQRDFLLKEFALFNKALLEATNGKYNDAKATLKLIPKESKVNELVKILNHYLLTK</sequence>